<accession>A0AAV5SWE1</accession>
<organism evidence="2 3">
    <name type="scientific">Pristionchus entomophagus</name>
    <dbReference type="NCBI Taxonomy" id="358040"/>
    <lineage>
        <taxon>Eukaryota</taxon>
        <taxon>Metazoa</taxon>
        <taxon>Ecdysozoa</taxon>
        <taxon>Nematoda</taxon>
        <taxon>Chromadorea</taxon>
        <taxon>Rhabditida</taxon>
        <taxon>Rhabditina</taxon>
        <taxon>Diplogasteromorpha</taxon>
        <taxon>Diplogasteroidea</taxon>
        <taxon>Neodiplogasteridae</taxon>
        <taxon>Pristionchus</taxon>
    </lineage>
</organism>
<feature type="region of interest" description="Disordered" evidence="1">
    <location>
        <begin position="1"/>
        <end position="67"/>
    </location>
</feature>
<feature type="non-terminal residue" evidence="2">
    <location>
        <position position="67"/>
    </location>
</feature>
<dbReference type="Proteomes" id="UP001432027">
    <property type="component" value="Unassembled WGS sequence"/>
</dbReference>
<feature type="compositionally biased region" description="Low complexity" evidence="1">
    <location>
        <begin position="34"/>
        <end position="49"/>
    </location>
</feature>
<sequence>MIPYYSETRIDSVPSQDDNGHFATLARSENPRNSARPSESIPSTSSPSPVGVLRLYSPSGDQSRLVT</sequence>
<dbReference type="AlphaFoldDB" id="A0AAV5SWE1"/>
<name>A0AAV5SWE1_9BILA</name>
<gene>
    <name evidence="2" type="ORF">PENTCL1PPCAC_9831</name>
</gene>
<evidence type="ECO:0000313" key="2">
    <source>
        <dbReference type="EMBL" id="GMS87656.1"/>
    </source>
</evidence>
<reference evidence="2" key="1">
    <citation type="submission" date="2023-10" db="EMBL/GenBank/DDBJ databases">
        <title>Genome assembly of Pristionchus species.</title>
        <authorList>
            <person name="Yoshida K."/>
            <person name="Sommer R.J."/>
        </authorList>
    </citation>
    <scope>NUCLEOTIDE SEQUENCE</scope>
    <source>
        <strain evidence="2">RS0144</strain>
    </source>
</reference>
<dbReference type="EMBL" id="BTSX01000003">
    <property type="protein sequence ID" value="GMS87656.1"/>
    <property type="molecule type" value="Genomic_DNA"/>
</dbReference>
<proteinExistence type="predicted"/>
<protein>
    <submittedName>
        <fullName evidence="2">Uncharacterized protein</fullName>
    </submittedName>
</protein>
<evidence type="ECO:0000313" key="3">
    <source>
        <dbReference type="Proteomes" id="UP001432027"/>
    </source>
</evidence>
<comment type="caution">
    <text evidence="2">The sequence shown here is derived from an EMBL/GenBank/DDBJ whole genome shotgun (WGS) entry which is preliminary data.</text>
</comment>
<evidence type="ECO:0000256" key="1">
    <source>
        <dbReference type="SAM" id="MobiDB-lite"/>
    </source>
</evidence>
<keyword evidence="3" id="KW-1185">Reference proteome</keyword>